<evidence type="ECO:0000256" key="2">
    <source>
        <dbReference type="ARBA" id="ARBA00022475"/>
    </source>
</evidence>
<dbReference type="EMBL" id="ABIB01000001">
    <property type="protein sequence ID" value="EDP98005.1"/>
    <property type="molecule type" value="Genomic_DNA"/>
</dbReference>
<evidence type="ECO:0000313" key="11">
    <source>
        <dbReference type="Proteomes" id="UP000002945"/>
    </source>
</evidence>
<keyword evidence="5 7" id="KW-0472">Membrane</keyword>
<keyword evidence="11" id="KW-1185">Reference proteome</keyword>
<feature type="transmembrane region" description="Helical" evidence="7">
    <location>
        <begin position="154"/>
        <end position="180"/>
    </location>
</feature>
<evidence type="ECO:0000259" key="9">
    <source>
        <dbReference type="Pfam" id="PF12773"/>
    </source>
</evidence>
<sequence>MNTKTCPKCNNINTVGAKFCKNCGYNFALETEKKITCPTCSKVFPEGSKFCDIDGTPLSAPSKTIRKCVVCATEYSSDVKFCPKDGGSITTISSTTSSSQTPPHGYSQQQNQSQGRNQYQQRSQQNLPPPNYGNSRNNPYNNDQYMKASAGNRFGAYLLDLLITIGLAIPSIIFLVAGFSEMDSYRGSEAAAGVYFILAALLYLIPLVYGFIKDGIGDGQSWGKKAVGLMVIHLPTNKPCDYGQSFTRNIVMTLLGFIPYVGWLIEPIMVLAAEDGRRLGDKAANTQVIEVRDYKN</sequence>
<evidence type="ECO:0000256" key="6">
    <source>
        <dbReference type="SAM" id="MobiDB-lite"/>
    </source>
</evidence>
<dbReference type="Pfam" id="PF06271">
    <property type="entry name" value="RDD"/>
    <property type="match status" value="1"/>
</dbReference>
<accession>A9DJ11</accession>
<dbReference type="PANTHER" id="PTHR36115:SF4">
    <property type="entry name" value="MEMBRANE PROTEIN"/>
    <property type="match status" value="1"/>
</dbReference>
<dbReference type="RefSeq" id="WP_007095019.1">
    <property type="nucleotide sequence ID" value="NZ_CP142125.1"/>
</dbReference>
<evidence type="ECO:0000256" key="3">
    <source>
        <dbReference type="ARBA" id="ARBA00022692"/>
    </source>
</evidence>
<evidence type="ECO:0008006" key="12">
    <source>
        <dbReference type="Google" id="ProtNLM"/>
    </source>
</evidence>
<dbReference type="GO" id="GO:0005886">
    <property type="term" value="C:plasma membrane"/>
    <property type="evidence" value="ECO:0007669"/>
    <property type="project" value="UniProtKB-SubCell"/>
</dbReference>
<evidence type="ECO:0000313" key="10">
    <source>
        <dbReference type="EMBL" id="EDP98005.1"/>
    </source>
</evidence>
<dbReference type="HOGENOM" id="CLU_939364_0_0_10"/>
<keyword evidence="3 7" id="KW-0812">Transmembrane</keyword>
<dbReference type="STRING" id="391587.KAOT1_12347"/>
<evidence type="ECO:0000256" key="7">
    <source>
        <dbReference type="SAM" id="Phobius"/>
    </source>
</evidence>
<comment type="caution">
    <text evidence="10">The sequence shown here is derived from an EMBL/GenBank/DDBJ whole genome shotgun (WGS) entry which is preliminary data.</text>
</comment>
<dbReference type="AlphaFoldDB" id="A9DJ11"/>
<keyword evidence="2" id="KW-1003">Cell membrane</keyword>
<dbReference type="Pfam" id="PF12773">
    <property type="entry name" value="DZR"/>
    <property type="match status" value="1"/>
</dbReference>
<dbReference type="eggNOG" id="COG3152">
    <property type="taxonomic scope" value="Bacteria"/>
</dbReference>
<dbReference type="eggNOG" id="COG1714">
    <property type="taxonomic scope" value="Bacteria"/>
</dbReference>
<dbReference type="InterPro" id="IPR010432">
    <property type="entry name" value="RDD"/>
</dbReference>
<dbReference type="Proteomes" id="UP000002945">
    <property type="component" value="Unassembled WGS sequence"/>
</dbReference>
<evidence type="ECO:0000256" key="1">
    <source>
        <dbReference type="ARBA" id="ARBA00004651"/>
    </source>
</evidence>
<keyword evidence="4 7" id="KW-1133">Transmembrane helix</keyword>
<gene>
    <name evidence="10" type="ORF">KAOT1_12347</name>
</gene>
<comment type="subcellular location">
    <subcellularLocation>
        <location evidence="1">Cell membrane</location>
        <topology evidence="1">Multi-pass membrane protein</topology>
    </subcellularLocation>
</comment>
<feature type="region of interest" description="Disordered" evidence="6">
    <location>
        <begin position="93"/>
        <end position="144"/>
    </location>
</feature>
<name>A9DJ11_9FLAO</name>
<dbReference type="PANTHER" id="PTHR36115">
    <property type="entry name" value="PROLINE-RICH ANTIGEN HOMOLOG-RELATED"/>
    <property type="match status" value="1"/>
</dbReference>
<dbReference type="OrthoDB" id="9814143at2"/>
<feature type="compositionally biased region" description="Low complexity" evidence="6">
    <location>
        <begin position="93"/>
        <end position="142"/>
    </location>
</feature>
<feature type="domain" description="RDD" evidence="8">
    <location>
        <begin position="148"/>
        <end position="285"/>
    </location>
</feature>
<dbReference type="InterPro" id="IPR051791">
    <property type="entry name" value="Pra-immunoreactive"/>
</dbReference>
<reference evidence="10 11" key="1">
    <citation type="journal article" date="2011" name="J. Bacteriol.">
        <title>Genome sequence of the algicidal bacterium Kordia algicida OT-1.</title>
        <authorList>
            <person name="Lee H.S."/>
            <person name="Kang S.G."/>
            <person name="Kwon K.K."/>
            <person name="Lee J.H."/>
            <person name="Kim S.J."/>
        </authorList>
    </citation>
    <scope>NUCLEOTIDE SEQUENCE [LARGE SCALE GENOMIC DNA]</scope>
    <source>
        <strain evidence="10 11">OT-1</strain>
    </source>
</reference>
<evidence type="ECO:0000256" key="4">
    <source>
        <dbReference type="ARBA" id="ARBA00022989"/>
    </source>
</evidence>
<feature type="domain" description="DZANK-type" evidence="9">
    <location>
        <begin position="6"/>
        <end position="52"/>
    </location>
</feature>
<organism evidence="10 11">
    <name type="scientific">Kordia algicida OT-1</name>
    <dbReference type="NCBI Taxonomy" id="391587"/>
    <lineage>
        <taxon>Bacteria</taxon>
        <taxon>Pseudomonadati</taxon>
        <taxon>Bacteroidota</taxon>
        <taxon>Flavobacteriia</taxon>
        <taxon>Flavobacteriales</taxon>
        <taxon>Flavobacteriaceae</taxon>
        <taxon>Kordia</taxon>
    </lineage>
</organism>
<feature type="transmembrane region" description="Helical" evidence="7">
    <location>
        <begin position="192"/>
        <end position="212"/>
    </location>
</feature>
<proteinExistence type="predicted"/>
<evidence type="ECO:0000256" key="5">
    <source>
        <dbReference type="ARBA" id="ARBA00023136"/>
    </source>
</evidence>
<protein>
    <recommendedName>
        <fullName evidence="12">RDD domain-containing protein</fullName>
    </recommendedName>
</protein>
<evidence type="ECO:0000259" key="8">
    <source>
        <dbReference type="Pfam" id="PF06271"/>
    </source>
</evidence>
<dbReference type="InterPro" id="IPR025874">
    <property type="entry name" value="DZR"/>
</dbReference>